<dbReference type="SUPFAM" id="SSF51735">
    <property type="entry name" value="NAD(P)-binding Rossmann-fold domains"/>
    <property type="match status" value="1"/>
</dbReference>
<dbReference type="Pfam" id="PF00106">
    <property type="entry name" value="adh_short"/>
    <property type="match status" value="1"/>
</dbReference>
<evidence type="ECO:0000256" key="2">
    <source>
        <dbReference type="ARBA" id="ARBA00023002"/>
    </source>
</evidence>
<dbReference type="EMBL" id="WTYJ01000004">
    <property type="protein sequence ID" value="MXP00672.1"/>
    <property type="molecule type" value="Genomic_DNA"/>
</dbReference>
<dbReference type="Gene3D" id="3.40.50.720">
    <property type="entry name" value="NAD(P)-binding Rossmann-like Domain"/>
    <property type="match status" value="1"/>
</dbReference>
<keyword evidence="4" id="KW-1185">Reference proteome</keyword>
<keyword evidence="2" id="KW-0560">Oxidoreductase</keyword>
<dbReference type="PRINTS" id="PR00081">
    <property type="entry name" value="GDHRDH"/>
</dbReference>
<evidence type="ECO:0000313" key="3">
    <source>
        <dbReference type="EMBL" id="MXP00672.1"/>
    </source>
</evidence>
<evidence type="ECO:0000256" key="1">
    <source>
        <dbReference type="ARBA" id="ARBA00006484"/>
    </source>
</evidence>
<dbReference type="OrthoDB" id="9804774at2"/>
<gene>
    <name evidence="3" type="ORF">GRI97_16900</name>
</gene>
<dbReference type="Proteomes" id="UP000469430">
    <property type="component" value="Unassembled WGS sequence"/>
</dbReference>
<comment type="caution">
    <text evidence="3">The sequence shown here is derived from an EMBL/GenBank/DDBJ whole genome shotgun (WGS) entry which is preliminary data.</text>
</comment>
<evidence type="ECO:0000313" key="4">
    <source>
        <dbReference type="Proteomes" id="UP000469430"/>
    </source>
</evidence>
<dbReference type="PANTHER" id="PTHR45024:SF2">
    <property type="entry name" value="SCP2 DOMAIN-CONTAINING PROTEIN"/>
    <property type="match status" value="1"/>
</dbReference>
<dbReference type="InterPro" id="IPR051687">
    <property type="entry name" value="Peroxisomal_Beta-Oxidation"/>
</dbReference>
<dbReference type="InterPro" id="IPR020904">
    <property type="entry name" value="Sc_DH/Rdtase_CS"/>
</dbReference>
<dbReference type="InterPro" id="IPR002347">
    <property type="entry name" value="SDR_fam"/>
</dbReference>
<comment type="similarity">
    <text evidence="1">Belongs to the short-chain dehydrogenases/reductases (SDR) family.</text>
</comment>
<name>A0A6I4U023_9SPHN</name>
<protein>
    <submittedName>
        <fullName evidence="3">SDR family NAD(P)-dependent oxidoreductase</fullName>
    </submittedName>
</protein>
<reference evidence="3 4" key="1">
    <citation type="submission" date="2019-12" db="EMBL/GenBank/DDBJ databases">
        <title>Genomic-based taxomic classification of the family Erythrobacteraceae.</title>
        <authorList>
            <person name="Xu L."/>
        </authorList>
    </citation>
    <scope>NUCLEOTIDE SEQUENCE [LARGE SCALE GENOMIC DNA]</scope>
    <source>
        <strain evidence="3 4">S36</strain>
    </source>
</reference>
<dbReference type="InterPro" id="IPR036291">
    <property type="entry name" value="NAD(P)-bd_dom_sf"/>
</dbReference>
<dbReference type="RefSeq" id="WP_161392395.1">
    <property type="nucleotide sequence ID" value="NZ_JBHSCP010000003.1"/>
</dbReference>
<dbReference type="AlphaFoldDB" id="A0A6I4U023"/>
<dbReference type="GO" id="GO:0016491">
    <property type="term" value="F:oxidoreductase activity"/>
    <property type="evidence" value="ECO:0007669"/>
    <property type="project" value="UniProtKB-KW"/>
</dbReference>
<organism evidence="3 4">
    <name type="scientific">Croceibacterium xixiisoli</name>
    <dbReference type="NCBI Taxonomy" id="1476466"/>
    <lineage>
        <taxon>Bacteria</taxon>
        <taxon>Pseudomonadati</taxon>
        <taxon>Pseudomonadota</taxon>
        <taxon>Alphaproteobacteria</taxon>
        <taxon>Sphingomonadales</taxon>
        <taxon>Erythrobacteraceae</taxon>
        <taxon>Croceibacterium</taxon>
    </lineage>
</organism>
<dbReference type="PROSITE" id="PS00061">
    <property type="entry name" value="ADH_SHORT"/>
    <property type="match status" value="1"/>
</dbReference>
<accession>A0A6I4U023</accession>
<sequence>MIDFSGRVALVTGAGRGIGLAYARGLAARGATVILQDRGAAVDGTGDDPAVAQAAAAEIVAAGGRAVAESGPIATRAQCHDRIAAVLRDHGRLDVLIHNAGWVGYQTIEQLEFGFHQRMIGLGIDTPLWLAQAAWPAMCQAGFGRILFTTSDRAIYPQYAQLGLASYAAAKMGTIGIANILAAEGAAHGITVNAIAPVAKTRMWGVEDEPDELKPDDVAAGALYLVSPECKLSGWVLRAANGQFIATRAQEADGVSYPRDLAAAELHTPEDMAREWERVFVTAPERRASLV</sequence>
<dbReference type="PANTHER" id="PTHR45024">
    <property type="entry name" value="DEHYDROGENASES, SHORT CHAIN"/>
    <property type="match status" value="1"/>
</dbReference>
<proteinExistence type="inferred from homology"/>